<dbReference type="RefSeq" id="WP_086202661.1">
    <property type="nucleotide sequence ID" value="NZ_NEGB01000002.1"/>
</dbReference>
<keyword evidence="2" id="KW-1185">Reference proteome</keyword>
<comment type="caution">
    <text evidence="1">The sequence shown here is derived from an EMBL/GenBank/DDBJ whole genome shotgun (WGS) entry which is preliminary data.</text>
</comment>
<accession>A0A1Y3CH11</accession>
<evidence type="ECO:0000313" key="2">
    <source>
        <dbReference type="Proteomes" id="UP000242765"/>
    </source>
</evidence>
<dbReference type="AlphaFoldDB" id="A0A1Y3CH11"/>
<name>A0A1Y3CH11_9GAMM</name>
<evidence type="ECO:0000313" key="1">
    <source>
        <dbReference type="EMBL" id="OTG66417.1"/>
    </source>
</evidence>
<sequence>MKFFYPQEILIDYMEKNNRSIGINNPEFRIFENLRKKQHEALYLLDKIYNDSSSIEYELKTTIVESMIVKLGSMIDLSKLIYSKTYLQALLDLDANEHKNVSYIFKNKNIKNGKEIDYLRLCRAHINDLSKDNDYKFLEKNKDFFKNFRGIRNRLVHGGANILIFETKSVDFDVLDYKRDSYIDYSSLYFNALSESLLTVNAFKFFSYYFSLINFYCLDLFMLLIERLNQKGLKSYDLSLEQVEVKYDFKESDFDLSTKKYSDILQQAESYKECLYDRDKNLLRTVVELPDRKLMTDVKDNYQEIIIKSICDSSSLTYNINILADKIELNVLRNMEYDHHWEGLPMKFINNKLSLIKSSPNSEKTHIIYTFDQNPLINVFGT</sequence>
<reference evidence="1 2" key="1">
    <citation type="submission" date="2017-04" db="EMBL/GenBank/DDBJ databases">
        <title>High diversity of culturable Acinetobacter species in natural soil and water ecosystems.</title>
        <authorList>
            <person name="Nemec A."/>
            <person name="Radolfova-Krizova L."/>
        </authorList>
    </citation>
    <scope>NUCLEOTIDE SEQUENCE [LARGE SCALE GENOMIC DNA]</scope>
    <source>
        <strain evidence="1 2">ANC 4999</strain>
    </source>
</reference>
<dbReference type="Proteomes" id="UP000242765">
    <property type="component" value="Unassembled WGS sequence"/>
</dbReference>
<dbReference type="EMBL" id="NEGB01000002">
    <property type="protein sequence ID" value="OTG66417.1"/>
    <property type="molecule type" value="Genomic_DNA"/>
</dbReference>
<protein>
    <submittedName>
        <fullName evidence="1">Uncharacterized protein</fullName>
    </submittedName>
</protein>
<dbReference type="STRING" id="1977882.B9T28_03945"/>
<proteinExistence type="predicted"/>
<gene>
    <name evidence="1" type="ORF">B9T28_03945</name>
</gene>
<organism evidence="1 2">
    <name type="scientific">Acinetobacter silvestris</name>
    <dbReference type="NCBI Taxonomy" id="1977882"/>
    <lineage>
        <taxon>Bacteria</taxon>
        <taxon>Pseudomonadati</taxon>
        <taxon>Pseudomonadota</taxon>
        <taxon>Gammaproteobacteria</taxon>
        <taxon>Moraxellales</taxon>
        <taxon>Moraxellaceae</taxon>
        <taxon>Acinetobacter</taxon>
    </lineage>
</organism>